<dbReference type="NCBIfam" id="NF005829">
    <property type="entry name" value="PRK07726.1"/>
    <property type="match status" value="1"/>
</dbReference>
<dbReference type="Gene3D" id="3.40.50.140">
    <property type="match status" value="1"/>
</dbReference>
<dbReference type="InterPro" id="IPR025589">
    <property type="entry name" value="Toprim_C_rpt"/>
</dbReference>
<dbReference type="InterPro" id="IPR013826">
    <property type="entry name" value="Topo_IA_cen_sub3"/>
</dbReference>
<keyword evidence="7 14" id="KW-0413">Isomerase</keyword>
<evidence type="ECO:0000256" key="2">
    <source>
        <dbReference type="ARBA" id="ARBA00009446"/>
    </source>
</evidence>
<dbReference type="SMART" id="SM00437">
    <property type="entry name" value="TOP1Ac"/>
    <property type="match status" value="1"/>
</dbReference>
<sequence>MLIPYCFRPGGRIFISENQPVVKVCIAEKPSVAREIAQVLGATRKMDGYFEGNGYQVTWTFGHFCQLREPEDYRPEWKRWSIHDLPMVPENFGIKLMRRDDGVVRQFTVIKNLLANAEEVINCGDAGQEGEVIQRWVLLEAKYRKPTKRLWISSLTEEAIRQGFQNLRDGSEFDSLYQAGKSRAVGDWLLGLNATRLFTLKYAPGQRQVLSIGRVQTPTLALLVDRYHEIQNFRPEPYWVLRTEYRGTMFSHVAIVKKGKDDDEPDEKARLKARGYFVTQEEADAALAAVKDVPLTVTNVEIKKGLETPPSLFDLTSLQVQCNNQLGLSAEDTLKTVQALYEKKVVSYPRVDTTFLPDDQYPKIPGILRGLGAYHSLTQPLLAGKIKKSGKVFNNNKVTDHHAIIPTGASAGGLGGTEHSVYDIIVRRFLAAFYPDCEVSNTTVTAEAAGRTFRVRGRQILSPGWRVVYGDPEKQQAPSAPKAAGEGDDDVVSTVLPSFEKGENGPHKPRLDSKMTQPPREYSEAMLLRGMETAGRNVDDEELRQAMKENGIGRPSTRAAIIETLFKRGYIRRDKKKIVPTATGVELIGLIRNPTLKSAELTGQWERKLRQIEGGQLDQEQFLGELKQLVREMVHEVKQDGSGRAVTVTSAETATPAKAANPRPTPAAAATPAVPGALGPCPACGSGHVLRGKTAFGCSRWREGCQLRLPTQYEGKKLTDKQVGDLLKKSRTQVMQGFLDDAGNKYSAAIKLTPQHTLELVRAAESKPTTATDPGQIPCPVCRLGQMLKGKSAWGCSRFREDCQFRVPFEWGGKTLTDAQMNQLLRKGKTGVIRGFISSKTGNRYEAALQVGAEGRIEPVFDNKG</sequence>
<dbReference type="GO" id="GO:0006265">
    <property type="term" value="P:DNA topological change"/>
    <property type="evidence" value="ECO:0007669"/>
    <property type="project" value="InterPro"/>
</dbReference>
<dbReference type="NCBIfam" id="TIGR01056">
    <property type="entry name" value="topB"/>
    <property type="match status" value="1"/>
</dbReference>
<dbReference type="GO" id="GO:0006310">
    <property type="term" value="P:DNA recombination"/>
    <property type="evidence" value="ECO:0007669"/>
    <property type="project" value="TreeGrafter"/>
</dbReference>
<feature type="region of interest" description="Disordered" evidence="12">
    <location>
        <begin position="470"/>
        <end position="518"/>
    </location>
</feature>
<dbReference type="CDD" id="cd03362">
    <property type="entry name" value="TOPRIM_TopoIA_TopoIII"/>
    <property type="match status" value="1"/>
</dbReference>
<dbReference type="PANTHER" id="PTHR11390:SF21">
    <property type="entry name" value="DNA TOPOISOMERASE 3-ALPHA"/>
    <property type="match status" value="1"/>
</dbReference>
<evidence type="ECO:0000256" key="10">
    <source>
        <dbReference type="ARBA" id="ARBA00032235"/>
    </source>
</evidence>
<dbReference type="PROSITE" id="PS52039">
    <property type="entry name" value="TOPO_IA_2"/>
    <property type="match status" value="1"/>
</dbReference>
<evidence type="ECO:0000256" key="12">
    <source>
        <dbReference type="SAM" id="MobiDB-lite"/>
    </source>
</evidence>
<gene>
    <name evidence="14" type="ORF">HNQ93_001546</name>
</gene>
<dbReference type="RefSeq" id="WP_246398841.1">
    <property type="nucleotide sequence ID" value="NZ_JACHGG010000002.1"/>
</dbReference>
<dbReference type="InterPro" id="IPR013824">
    <property type="entry name" value="Topo_IA_cen_sub1"/>
</dbReference>
<evidence type="ECO:0000256" key="3">
    <source>
        <dbReference type="ARBA" id="ARBA00012891"/>
    </source>
</evidence>
<keyword evidence="5" id="KW-0799">Topoisomerase</keyword>
<dbReference type="SUPFAM" id="SSF56712">
    <property type="entry name" value="Prokaryotic type I DNA topoisomerase"/>
    <property type="match status" value="1"/>
</dbReference>
<dbReference type="InterPro" id="IPR000380">
    <property type="entry name" value="Topo_IA"/>
</dbReference>
<dbReference type="SMART" id="SM00493">
    <property type="entry name" value="TOPRIM"/>
    <property type="match status" value="1"/>
</dbReference>
<protein>
    <recommendedName>
        <fullName evidence="3">DNA topoisomerase</fullName>
        <ecNumber evidence="3">5.6.2.1</ecNumber>
    </recommendedName>
    <alternativeName>
        <fullName evidence="11">Omega-protein</fullName>
    </alternativeName>
    <alternativeName>
        <fullName evidence="10">Relaxing enzyme</fullName>
    </alternativeName>
    <alternativeName>
        <fullName evidence="8">Swivelase</fullName>
    </alternativeName>
    <alternativeName>
        <fullName evidence="9">Untwisting enzyme</fullName>
    </alternativeName>
</protein>
<dbReference type="GO" id="GO:0043597">
    <property type="term" value="C:cytoplasmic replication fork"/>
    <property type="evidence" value="ECO:0007669"/>
    <property type="project" value="TreeGrafter"/>
</dbReference>
<evidence type="ECO:0000313" key="15">
    <source>
        <dbReference type="Proteomes" id="UP000532746"/>
    </source>
</evidence>
<feature type="compositionally biased region" description="Low complexity" evidence="12">
    <location>
        <begin position="653"/>
        <end position="671"/>
    </location>
</feature>
<dbReference type="CDD" id="cd00186">
    <property type="entry name" value="TOP1Ac"/>
    <property type="match status" value="1"/>
</dbReference>
<evidence type="ECO:0000256" key="6">
    <source>
        <dbReference type="ARBA" id="ARBA00023125"/>
    </source>
</evidence>
<evidence type="ECO:0000256" key="5">
    <source>
        <dbReference type="ARBA" id="ARBA00023029"/>
    </source>
</evidence>
<comment type="similarity">
    <text evidence="2">Belongs to the type IA topoisomerase family.</text>
</comment>
<accession>A0A7W9WBR6</accession>
<dbReference type="Pfam" id="PF13342">
    <property type="entry name" value="Toprim_Crpt"/>
    <property type="match status" value="2"/>
</dbReference>
<dbReference type="EMBL" id="JACHGG010000002">
    <property type="protein sequence ID" value="MBB6058700.1"/>
    <property type="molecule type" value="Genomic_DNA"/>
</dbReference>
<dbReference type="GO" id="GO:0003917">
    <property type="term" value="F:DNA topoisomerase type I (single strand cut, ATP-independent) activity"/>
    <property type="evidence" value="ECO:0007669"/>
    <property type="project" value="UniProtKB-EC"/>
</dbReference>
<name>A0A7W9WBR6_9BACT</name>
<evidence type="ECO:0000313" key="14">
    <source>
        <dbReference type="EMBL" id="MBB6058700.1"/>
    </source>
</evidence>
<evidence type="ECO:0000256" key="8">
    <source>
        <dbReference type="ARBA" id="ARBA00030003"/>
    </source>
</evidence>
<dbReference type="GO" id="GO:0003677">
    <property type="term" value="F:DNA binding"/>
    <property type="evidence" value="ECO:0007669"/>
    <property type="project" value="UniProtKB-KW"/>
</dbReference>
<comment type="catalytic activity">
    <reaction evidence="1">
        <text>ATP-independent breakage of single-stranded DNA, followed by passage and rejoining.</text>
        <dbReference type="EC" id="5.6.2.1"/>
    </reaction>
</comment>
<dbReference type="SMART" id="SM00436">
    <property type="entry name" value="TOP1Bc"/>
    <property type="match status" value="1"/>
</dbReference>
<dbReference type="InterPro" id="IPR013825">
    <property type="entry name" value="Topo_IA_cen_sub2"/>
</dbReference>
<evidence type="ECO:0000256" key="11">
    <source>
        <dbReference type="ARBA" id="ARBA00032877"/>
    </source>
</evidence>
<organism evidence="14 15">
    <name type="scientific">Hymenobacter luteus</name>
    <dbReference type="NCBI Taxonomy" id="1411122"/>
    <lineage>
        <taxon>Bacteria</taxon>
        <taxon>Pseudomonadati</taxon>
        <taxon>Bacteroidota</taxon>
        <taxon>Cytophagia</taxon>
        <taxon>Cytophagales</taxon>
        <taxon>Hymenobacteraceae</taxon>
        <taxon>Hymenobacter</taxon>
    </lineage>
</organism>
<comment type="caution">
    <text evidence="14">The sequence shown here is derived from an EMBL/GenBank/DDBJ whole genome shotgun (WGS) entry which is preliminary data.</text>
</comment>
<dbReference type="Pfam" id="PF01751">
    <property type="entry name" value="Toprim"/>
    <property type="match status" value="1"/>
</dbReference>
<evidence type="ECO:0000256" key="1">
    <source>
        <dbReference type="ARBA" id="ARBA00000213"/>
    </source>
</evidence>
<dbReference type="EC" id="5.6.2.1" evidence="3"/>
<dbReference type="GO" id="GO:0046872">
    <property type="term" value="F:metal ion binding"/>
    <property type="evidence" value="ECO:0007669"/>
    <property type="project" value="UniProtKB-KW"/>
</dbReference>
<dbReference type="InterPro" id="IPR023405">
    <property type="entry name" value="Topo_IA_core_domain"/>
</dbReference>
<dbReference type="PRINTS" id="PR00417">
    <property type="entry name" value="PRTPISMRASEI"/>
</dbReference>
<dbReference type="Pfam" id="PF01131">
    <property type="entry name" value="Topoisom_bac"/>
    <property type="match status" value="1"/>
</dbReference>
<dbReference type="AlphaFoldDB" id="A0A7W9WBR6"/>
<dbReference type="InterPro" id="IPR013497">
    <property type="entry name" value="Topo_IA_cen"/>
</dbReference>
<feature type="domain" description="Topo IA-type catalytic" evidence="13">
    <location>
        <begin position="173"/>
        <end position="634"/>
    </location>
</feature>
<dbReference type="InterPro" id="IPR034144">
    <property type="entry name" value="TOPRIM_TopoIII"/>
</dbReference>
<keyword evidence="15" id="KW-1185">Reference proteome</keyword>
<evidence type="ECO:0000256" key="9">
    <source>
        <dbReference type="ARBA" id="ARBA00031985"/>
    </source>
</evidence>
<dbReference type="InterPro" id="IPR003601">
    <property type="entry name" value="Topo_IA_2"/>
</dbReference>
<feature type="region of interest" description="Disordered" evidence="12">
    <location>
        <begin position="652"/>
        <end position="671"/>
    </location>
</feature>
<evidence type="ECO:0000259" key="13">
    <source>
        <dbReference type="PROSITE" id="PS52039"/>
    </source>
</evidence>
<keyword evidence="4" id="KW-0479">Metal-binding</keyword>
<dbReference type="InterPro" id="IPR006171">
    <property type="entry name" value="TOPRIM_dom"/>
</dbReference>
<dbReference type="Gene3D" id="1.10.460.10">
    <property type="entry name" value="Topoisomerase I, domain 2"/>
    <property type="match status" value="1"/>
</dbReference>
<dbReference type="InterPro" id="IPR005738">
    <property type="entry name" value="TopoIII"/>
</dbReference>
<dbReference type="Gene3D" id="1.10.290.10">
    <property type="entry name" value="Topoisomerase I, domain 4"/>
    <property type="match status" value="1"/>
</dbReference>
<keyword evidence="6" id="KW-0238">DNA-binding</keyword>
<reference evidence="14 15" key="1">
    <citation type="submission" date="2020-08" db="EMBL/GenBank/DDBJ databases">
        <title>Genomic Encyclopedia of Type Strains, Phase IV (KMG-IV): sequencing the most valuable type-strain genomes for metagenomic binning, comparative biology and taxonomic classification.</title>
        <authorList>
            <person name="Goeker M."/>
        </authorList>
    </citation>
    <scope>NUCLEOTIDE SEQUENCE [LARGE SCALE GENOMIC DNA]</scope>
    <source>
        <strain evidence="14 15">DSM 26718</strain>
    </source>
</reference>
<dbReference type="PANTHER" id="PTHR11390">
    <property type="entry name" value="PROKARYOTIC DNA TOPOISOMERASE"/>
    <property type="match status" value="1"/>
</dbReference>
<feature type="compositionally biased region" description="Basic and acidic residues" evidence="12">
    <location>
        <begin position="500"/>
        <end position="513"/>
    </location>
</feature>
<dbReference type="Proteomes" id="UP000532746">
    <property type="component" value="Unassembled WGS sequence"/>
</dbReference>
<dbReference type="GO" id="GO:0006281">
    <property type="term" value="P:DNA repair"/>
    <property type="evidence" value="ECO:0007669"/>
    <property type="project" value="TreeGrafter"/>
</dbReference>
<proteinExistence type="inferred from homology"/>
<evidence type="ECO:0000256" key="4">
    <source>
        <dbReference type="ARBA" id="ARBA00022723"/>
    </source>
</evidence>
<evidence type="ECO:0000256" key="7">
    <source>
        <dbReference type="ARBA" id="ARBA00023235"/>
    </source>
</evidence>
<dbReference type="InterPro" id="IPR003602">
    <property type="entry name" value="Topo_IA_DNA-bd_dom"/>
</dbReference>
<dbReference type="Gene3D" id="2.70.20.10">
    <property type="entry name" value="Topoisomerase I, domain 3"/>
    <property type="match status" value="1"/>
</dbReference>